<proteinExistence type="predicted"/>
<accession>A0ABY7T0I3</accession>
<keyword evidence="4" id="KW-1185">Reference proteome</keyword>
<keyword evidence="1" id="KW-1133">Transmembrane helix</keyword>
<dbReference type="Proteomes" id="UP001216139">
    <property type="component" value="Chromosome"/>
</dbReference>
<keyword evidence="1" id="KW-0472">Membrane</keyword>
<evidence type="ECO:0000256" key="1">
    <source>
        <dbReference type="SAM" id="Phobius"/>
    </source>
</evidence>
<keyword evidence="2" id="KW-0732">Signal</keyword>
<feature type="signal peptide" evidence="2">
    <location>
        <begin position="1"/>
        <end position="19"/>
    </location>
</feature>
<name>A0ABY7T0I3_9SPHI</name>
<protein>
    <submittedName>
        <fullName evidence="3">Uncharacterized protein</fullName>
    </submittedName>
</protein>
<sequence length="178" mass="20467">MKKLLLLAAICLACGMVYAQPNADSLAYQNQRKKINDMLAARAAKFGQYDASLSHHSGIFGMQTKKDIRRSNDILMDIVHTDNDILQQTKVLLTLKNNQLDYRNFQQQTIQTKVKETEDNSLAYMSTINKLRDQNEKMKMTVQNADKTEAKLKFWLIISLILFIVTSILWIKAKKRAI</sequence>
<reference evidence="3 4" key="1">
    <citation type="submission" date="2023-02" db="EMBL/GenBank/DDBJ databases">
        <title>Genome sequence of Mucilaginibacter jinjuensis strain KACC 16571.</title>
        <authorList>
            <person name="Kim S."/>
            <person name="Heo J."/>
            <person name="Kwon S.-W."/>
        </authorList>
    </citation>
    <scope>NUCLEOTIDE SEQUENCE [LARGE SCALE GENOMIC DNA]</scope>
    <source>
        <strain evidence="3 4">KACC 16571</strain>
    </source>
</reference>
<dbReference type="EMBL" id="CP117167">
    <property type="protein sequence ID" value="WCT09945.1"/>
    <property type="molecule type" value="Genomic_DNA"/>
</dbReference>
<keyword evidence="1" id="KW-0812">Transmembrane</keyword>
<evidence type="ECO:0000256" key="2">
    <source>
        <dbReference type="SAM" id="SignalP"/>
    </source>
</evidence>
<organism evidence="3 4">
    <name type="scientific">Mucilaginibacter jinjuensis</name>
    <dbReference type="NCBI Taxonomy" id="1176721"/>
    <lineage>
        <taxon>Bacteria</taxon>
        <taxon>Pseudomonadati</taxon>
        <taxon>Bacteroidota</taxon>
        <taxon>Sphingobacteriia</taxon>
        <taxon>Sphingobacteriales</taxon>
        <taxon>Sphingobacteriaceae</taxon>
        <taxon>Mucilaginibacter</taxon>
    </lineage>
</organism>
<dbReference type="RefSeq" id="WP_273628039.1">
    <property type="nucleotide sequence ID" value="NZ_CP117167.1"/>
</dbReference>
<evidence type="ECO:0000313" key="3">
    <source>
        <dbReference type="EMBL" id="WCT09945.1"/>
    </source>
</evidence>
<gene>
    <name evidence="3" type="ORF">PQO05_14530</name>
</gene>
<feature type="chain" id="PRO_5045190160" evidence="2">
    <location>
        <begin position="20"/>
        <end position="178"/>
    </location>
</feature>
<feature type="transmembrane region" description="Helical" evidence="1">
    <location>
        <begin position="152"/>
        <end position="171"/>
    </location>
</feature>
<evidence type="ECO:0000313" key="4">
    <source>
        <dbReference type="Proteomes" id="UP001216139"/>
    </source>
</evidence>